<keyword evidence="2" id="KW-1185">Reference proteome</keyword>
<organism evidence="1 2">
    <name type="scientific">Byssothecium circinans</name>
    <dbReference type="NCBI Taxonomy" id="147558"/>
    <lineage>
        <taxon>Eukaryota</taxon>
        <taxon>Fungi</taxon>
        <taxon>Dikarya</taxon>
        <taxon>Ascomycota</taxon>
        <taxon>Pezizomycotina</taxon>
        <taxon>Dothideomycetes</taxon>
        <taxon>Pleosporomycetidae</taxon>
        <taxon>Pleosporales</taxon>
        <taxon>Massarineae</taxon>
        <taxon>Massarinaceae</taxon>
        <taxon>Byssothecium</taxon>
    </lineage>
</organism>
<feature type="non-terminal residue" evidence="1">
    <location>
        <position position="1"/>
    </location>
</feature>
<reference evidence="1" key="1">
    <citation type="journal article" date="2020" name="Stud. Mycol.">
        <title>101 Dothideomycetes genomes: a test case for predicting lifestyles and emergence of pathogens.</title>
        <authorList>
            <person name="Haridas S."/>
            <person name="Albert R."/>
            <person name="Binder M."/>
            <person name="Bloem J."/>
            <person name="Labutti K."/>
            <person name="Salamov A."/>
            <person name="Andreopoulos B."/>
            <person name="Baker S."/>
            <person name="Barry K."/>
            <person name="Bills G."/>
            <person name="Bluhm B."/>
            <person name="Cannon C."/>
            <person name="Castanera R."/>
            <person name="Culley D."/>
            <person name="Daum C."/>
            <person name="Ezra D."/>
            <person name="Gonzalez J."/>
            <person name="Henrissat B."/>
            <person name="Kuo A."/>
            <person name="Liang C."/>
            <person name="Lipzen A."/>
            <person name="Lutzoni F."/>
            <person name="Magnuson J."/>
            <person name="Mondo S."/>
            <person name="Nolan M."/>
            <person name="Ohm R."/>
            <person name="Pangilinan J."/>
            <person name="Park H.-J."/>
            <person name="Ramirez L."/>
            <person name="Alfaro M."/>
            <person name="Sun H."/>
            <person name="Tritt A."/>
            <person name="Yoshinaga Y."/>
            <person name="Zwiers L.-H."/>
            <person name="Turgeon B."/>
            <person name="Goodwin S."/>
            <person name="Spatafora J."/>
            <person name="Crous P."/>
            <person name="Grigoriev I."/>
        </authorList>
    </citation>
    <scope>NUCLEOTIDE SEQUENCE</scope>
    <source>
        <strain evidence="1">CBS 675.92</strain>
    </source>
</reference>
<proteinExistence type="predicted"/>
<gene>
    <name evidence="1" type="ORF">CC80DRAFT_428070</name>
</gene>
<protein>
    <submittedName>
        <fullName evidence="1">Uncharacterized protein</fullName>
    </submittedName>
</protein>
<dbReference type="Proteomes" id="UP000800035">
    <property type="component" value="Unassembled WGS sequence"/>
</dbReference>
<sequence>PIKYKVYYLDRIAYTKNAPKYTIEARDVASLEAYLAIDKVLIVNFRESFYY</sequence>
<accession>A0A6A5TB94</accession>
<dbReference type="AlphaFoldDB" id="A0A6A5TB94"/>
<dbReference type="EMBL" id="ML977031">
    <property type="protein sequence ID" value="KAF1949881.1"/>
    <property type="molecule type" value="Genomic_DNA"/>
</dbReference>
<name>A0A6A5TB94_9PLEO</name>
<evidence type="ECO:0000313" key="2">
    <source>
        <dbReference type="Proteomes" id="UP000800035"/>
    </source>
</evidence>
<evidence type="ECO:0000313" key="1">
    <source>
        <dbReference type="EMBL" id="KAF1949881.1"/>
    </source>
</evidence>